<reference evidence="3" key="1">
    <citation type="submission" date="2006-01" db="EMBL/GenBank/DDBJ databases">
        <title>Complete sequence of Novosphingobium aromaticivorans DSM 12444.</title>
        <authorList>
            <consortium name="US DOE Joint Genome Institute"/>
            <person name="Copeland A."/>
            <person name="Lucas S."/>
            <person name="Lapidus A."/>
            <person name="Barry K."/>
            <person name="Detter J.C."/>
            <person name="Glavina T."/>
            <person name="Hammon N."/>
            <person name="Israni S."/>
            <person name="Pitluck S."/>
            <person name="Chain P."/>
            <person name="Malfatti S."/>
            <person name="Shin M."/>
            <person name="Vergez L."/>
            <person name="Schmutz J."/>
            <person name="Larimer F."/>
            <person name="Land M."/>
            <person name="Kyrpides N."/>
            <person name="Ivanova N."/>
            <person name="Fredrickson J."/>
            <person name="Balkwill D."/>
            <person name="Romine M.F."/>
            <person name="Richardson P."/>
        </authorList>
    </citation>
    <scope>NUCLEOTIDE SEQUENCE [LARGE SCALE GENOMIC DNA]</scope>
    <source>
        <strain evidence="3">ATCC 700278 / DSM 12444 / CCUG 56034 / CIP 105152 / NBRC 16084 / F199</strain>
    </source>
</reference>
<dbReference type="KEGG" id="nar:Saro_1591"/>
<dbReference type="RefSeq" id="WP_011445241.1">
    <property type="nucleotide sequence ID" value="NC_007794.1"/>
</dbReference>
<evidence type="ECO:0000313" key="2">
    <source>
        <dbReference type="EMBL" id="ABD26031.1"/>
    </source>
</evidence>
<protein>
    <submittedName>
        <fullName evidence="2">Putative transmembrane transcriptional regulator (Anti-sigma factor)</fullName>
    </submittedName>
</protein>
<keyword evidence="2" id="KW-0812">Transmembrane</keyword>
<keyword evidence="2" id="KW-0472">Membrane</keyword>
<dbReference type="HOGENOM" id="CLU_092800_0_0_5"/>
<name>Q2G7Z2_NOVAD</name>
<keyword evidence="3" id="KW-1185">Reference proteome</keyword>
<organism evidence="2 3">
    <name type="scientific">Novosphingobium aromaticivorans (strain ATCC 700278 / DSM 12444 / CCUG 56034 / CIP 105152 / NBRC 16084 / F199)</name>
    <dbReference type="NCBI Taxonomy" id="279238"/>
    <lineage>
        <taxon>Bacteria</taxon>
        <taxon>Pseudomonadati</taxon>
        <taxon>Pseudomonadota</taxon>
        <taxon>Alphaproteobacteria</taxon>
        <taxon>Sphingomonadales</taxon>
        <taxon>Sphingomonadaceae</taxon>
        <taxon>Novosphingobium</taxon>
    </lineage>
</organism>
<dbReference type="AlphaFoldDB" id="Q2G7Z2"/>
<feature type="region of interest" description="Disordered" evidence="1">
    <location>
        <begin position="210"/>
        <end position="229"/>
    </location>
</feature>
<sequence length="229" mass="24267">MKPTPEQIAALADDQLEGEELLAVAAAVEADPELQRQVQRHRDLRNLLGSHLAPIVQEPVPDRLADLLRPQPAPVIELAAHRARRTSVPRWAWAAGPALAASLVLTVLLRPADNPTDYATPQLASALDRTLGSDAAVPGTPRILLSFRDKAGAYCRAYSQGTEGGIACRDAKGWKLLAPAGSQPTQATEYRMAGSAGEIMAAAQEMAAGPALDAAAERAARGHNWQPSE</sequence>
<gene>
    <name evidence="2" type="ordered locus">Saro_1591</name>
</gene>
<dbReference type="Proteomes" id="UP000009134">
    <property type="component" value="Chromosome"/>
</dbReference>
<evidence type="ECO:0000313" key="3">
    <source>
        <dbReference type="Proteomes" id="UP000009134"/>
    </source>
</evidence>
<dbReference type="EMBL" id="CP000248">
    <property type="protein sequence ID" value="ABD26031.1"/>
    <property type="molecule type" value="Genomic_DNA"/>
</dbReference>
<dbReference type="eggNOG" id="COG5662">
    <property type="taxonomic scope" value="Bacteria"/>
</dbReference>
<evidence type="ECO:0000256" key="1">
    <source>
        <dbReference type="SAM" id="MobiDB-lite"/>
    </source>
</evidence>
<dbReference type="STRING" id="279238.Saro_1591"/>
<accession>Q2G7Z2</accession>
<proteinExistence type="predicted"/>